<reference evidence="2 3" key="1">
    <citation type="submission" date="2019-07" db="EMBL/GenBank/DDBJ databases">
        <title>Hymenobacter sp. straun FUR1 Genome sequencing and assembly.</title>
        <authorList>
            <person name="Chhetri G."/>
        </authorList>
    </citation>
    <scope>NUCLEOTIDE SEQUENCE [LARGE SCALE GENOMIC DNA]</scope>
    <source>
        <strain evidence="2 3">Fur1</strain>
    </source>
</reference>
<keyword evidence="1" id="KW-0732">Signal</keyword>
<evidence type="ECO:0000313" key="3">
    <source>
        <dbReference type="Proteomes" id="UP000317624"/>
    </source>
</evidence>
<name>A0A558BVS8_9BACT</name>
<accession>A0A558BVS8</accession>
<feature type="signal peptide" evidence="1">
    <location>
        <begin position="1"/>
        <end position="25"/>
    </location>
</feature>
<comment type="caution">
    <text evidence="2">The sequence shown here is derived from an EMBL/GenBank/DDBJ whole genome shotgun (WGS) entry which is preliminary data.</text>
</comment>
<feature type="chain" id="PRO_5022128656" description="Secreted protein" evidence="1">
    <location>
        <begin position="26"/>
        <end position="77"/>
    </location>
</feature>
<sequence length="77" mass="8408">MPKPVILPLLPVVLYLIVCHSNAPASEEPLGLVQRPSDEFCAYVSIAVDIIIPFGRYDGSVTERFATVAIVRRIGRG</sequence>
<keyword evidence="3" id="KW-1185">Reference proteome</keyword>
<proteinExistence type="predicted"/>
<dbReference type="EMBL" id="VMRJ01000003">
    <property type="protein sequence ID" value="TVT40628.1"/>
    <property type="molecule type" value="Genomic_DNA"/>
</dbReference>
<dbReference type="Proteomes" id="UP000317624">
    <property type="component" value="Unassembled WGS sequence"/>
</dbReference>
<dbReference type="RefSeq" id="WP_144848856.1">
    <property type="nucleotide sequence ID" value="NZ_VMRJ01000003.1"/>
</dbReference>
<dbReference type="AlphaFoldDB" id="A0A558BVS8"/>
<evidence type="ECO:0000256" key="1">
    <source>
        <dbReference type="SAM" id="SignalP"/>
    </source>
</evidence>
<evidence type="ECO:0000313" key="2">
    <source>
        <dbReference type="EMBL" id="TVT40628.1"/>
    </source>
</evidence>
<gene>
    <name evidence="2" type="ORF">FNT36_14255</name>
</gene>
<protein>
    <recommendedName>
        <fullName evidence="4">Secreted protein</fullName>
    </recommendedName>
</protein>
<evidence type="ECO:0008006" key="4">
    <source>
        <dbReference type="Google" id="ProtNLM"/>
    </source>
</evidence>
<organism evidence="2 3">
    <name type="scientific">Hymenobacter setariae</name>
    <dbReference type="NCBI Taxonomy" id="2594794"/>
    <lineage>
        <taxon>Bacteria</taxon>
        <taxon>Pseudomonadati</taxon>
        <taxon>Bacteroidota</taxon>
        <taxon>Cytophagia</taxon>
        <taxon>Cytophagales</taxon>
        <taxon>Hymenobacteraceae</taxon>
        <taxon>Hymenobacter</taxon>
    </lineage>
</organism>